<evidence type="ECO:0000313" key="4">
    <source>
        <dbReference type="EMBL" id="CAL8113337.1"/>
    </source>
</evidence>
<accession>A0ABP1QWQ6</accession>
<dbReference type="EMBL" id="CAXLJM020000049">
    <property type="protein sequence ID" value="CAL8113337.1"/>
    <property type="molecule type" value="Genomic_DNA"/>
</dbReference>
<dbReference type="Gene3D" id="3.40.50.790">
    <property type="match status" value="1"/>
</dbReference>
<evidence type="ECO:0008006" key="6">
    <source>
        <dbReference type="Google" id="ProtNLM"/>
    </source>
</evidence>
<evidence type="ECO:0000256" key="1">
    <source>
        <dbReference type="ARBA" id="ARBA00010531"/>
    </source>
</evidence>
<keyword evidence="2" id="KW-0689">Ribosomal protein</keyword>
<evidence type="ECO:0000313" key="5">
    <source>
        <dbReference type="Proteomes" id="UP001642540"/>
    </source>
</evidence>
<proteinExistence type="inferred from homology"/>
<dbReference type="PANTHER" id="PTHR36427:SF3">
    <property type="entry name" value="LARGE RIBOSOMAL SUBUNIT PROTEIN UL1M"/>
    <property type="match status" value="1"/>
</dbReference>
<evidence type="ECO:0000256" key="2">
    <source>
        <dbReference type="ARBA" id="ARBA00022980"/>
    </source>
</evidence>
<reference evidence="4 5" key="1">
    <citation type="submission" date="2024-08" db="EMBL/GenBank/DDBJ databases">
        <authorList>
            <person name="Cucini C."/>
            <person name="Frati F."/>
        </authorList>
    </citation>
    <scope>NUCLEOTIDE SEQUENCE [LARGE SCALE GENOMIC DNA]</scope>
</reference>
<dbReference type="InterPro" id="IPR016095">
    <property type="entry name" value="Ribosomal_uL1_3-a/b-sand"/>
</dbReference>
<gene>
    <name evidence="4" type="ORF">ODALV1_LOCUS15984</name>
</gene>
<name>A0ABP1QWQ6_9HEXA</name>
<keyword evidence="3" id="KW-0687">Ribonucleoprotein</keyword>
<dbReference type="SUPFAM" id="SSF56808">
    <property type="entry name" value="Ribosomal protein L1"/>
    <property type="match status" value="1"/>
</dbReference>
<evidence type="ECO:0000256" key="3">
    <source>
        <dbReference type="ARBA" id="ARBA00023274"/>
    </source>
</evidence>
<comment type="similarity">
    <text evidence="1">Belongs to the universal ribosomal protein uL1 family.</text>
</comment>
<dbReference type="Proteomes" id="UP001642540">
    <property type="component" value="Unassembled WGS sequence"/>
</dbReference>
<sequence length="376" mass="42869">MLGSYLFRSVCMEVLTKIPSQPSFAKQLITPIGSRGLFAIAWKRQNCLDGDDLLKVTPKTVIQHQVSREYAARKGTRTRKAAKKVKKVEEKRVFVFKQHRKLANLPYVKQRPFDDSDHQAAVDDVYFHKMFRMKCYPFDVAVQNLRETHHPTMYNVPNAPLYLRINLDMKYPNRATKCMDGWRSVVEMKNPFLLDGMVRPSVLAFCMEDVDYIDNVRKAGGADMAGGKELIKSIQTGDLNPDEFEYVVAHPSIITDLTAIRGLIKRKFPNVRNRTISVDLVAETQRLKSGIKIHVETSDREPDFAFIETPIGTLDMDGLADNFKSILRDTLPRRVANKDPRDFVISCVLKTPGNGFEEFKIELDGLLEEIISTKPS</sequence>
<organism evidence="4 5">
    <name type="scientific">Orchesella dallaii</name>
    <dbReference type="NCBI Taxonomy" id="48710"/>
    <lineage>
        <taxon>Eukaryota</taxon>
        <taxon>Metazoa</taxon>
        <taxon>Ecdysozoa</taxon>
        <taxon>Arthropoda</taxon>
        <taxon>Hexapoda</taxon>
        <taxon>Collembola</taxon>
        <taxon>Entomobryomorpha</taxon>
        <taxon>Entomobryoidea</taxon>
        <taxon>Orchesellidae</taxon>
        <taxon>Orchesellinae</taxon>
        <taxon>Orchesella</taxon>
    </lineage>
</organism>
<keyword evidence="5" id="KW-1185">Reference proteome</keyword>
<dbReference type="PANTHER" id="PTHR36427">
    <property type="entry name" value="54S RIBOSOMAL PROTEIN L1, MITOCHONDRIAL"/>
    <property type="match status" value="1"/>
</dbReference>
<dbReference type="InterPro" id="IPR023674">
    <property type="entry name" value="Ribosomal_uL1-like"/>
</dbReference>
<comment type="caution">
    <text evidence="4">The sequence shown here is derived from an EMBL/GenBank/DDBJ whole genome shotgun (WGS) entry which is preliminary data.</text>
</comment>
<protein>
    <recommendedName>
        <fullName evidence="6">39S ribosomal protein L1, mitochondrial</fullName>
    </recommendedName>
</protein>
<dbReference type="Gene3D" id="3.30.190.20">
    <property type="match status" value="1"/>
</dbReference>